<evidence type="ECO:0000313" key="3">
    <source>
        <dbReference type="Proteomes" id="UP000800035"/>
    </source>
</evidence>
<dbReference type="Proteomes" id="UP000800035">
    <property type="component" value="Unassembled WGS sequence"/>
</dbReference>
<organism evidence="2 3">
    <name type="scientific">Byssothecium circinans</name>
    <dbReference type="NCBI Taxonomy" id="147558"/>
    <lineage>
        <taxon>Eukaryota</taxon>
        <taxon>Fungi</taxon>
        <taxon>Dikarya</taxon>
        <taxon>Ascomycota</taxon>
        <taxon>Pezizomycotina</taxon>
        <taxon>Dothideomycetes</taxon>
        <taxon>Pleosporomycetidae</taxon>
        <taxon>Pleosporales</taxon>
        <taxon>Massarineae</taxon>
        <taxon>Massarinaceae</taxon>
        <taxon>Byssothecium</taxon>
    </lineage>
</organism>
<evidence type="ECO:0000256" key="1">
    <source>
        <dbReference type="SAM" id="MobiDB-lite"/>
    </source>
</evidence>
<dbReference type="AlphaFoldDB" id="A0A6A5TGX1"/>
<accession>A0A6A5TGX1</accession>
<feature type="region of interest" description="Disordered" evidence="1">
    <location>
        <begin position="151"/>
        <end position="172"/>
    </location>
</feature>
<name>A0A6A5TGX1_9PLEO</name>
<gene>
    <name evidence="2" type="ORF">CC80DRAFT_552844</name>
</gene>
<proteinExistence type="predicted"/>
<dbReference type="EMBL" id="ML977013">
    <property type="protein sequence ID" value="KAF1952093.1"/>
    <property type="molecule type" value="Genomic_DNA"/>
</dbReference>
<sequence>MRRARNDTLRKRVYMIFGREFDALSSAEELRKTCAVRREIRDENVCEIATKTPEILVGHPDSTDIDVTKRHGIQLFKNTEATTLLYSDQIHYKHCPGSALSPSVMAKHITRTFMFGSSTDSGAYASSPASQVASLNPIEAFMERLPFGSKDSASRCTTDDGGSVTGMSSHAPNESELDVASIHWRRPYYQTAAAISEAGSILGGETSPGGLTPVTDFAAKRPFSLAAAMHTTEHCEPNYRFTHAKRPRDWSMLSSRLPRDIQLVEAQSPEPRSLASQQGFYIGSPASSIITTRHIGLKGRRSSLHGGRSETEQHFAVEPVMNSPSLYSFDRRSMVSQVAKTGRVAEAGYWCDPSPIKAYAELLPHRNPFSITRAASVHGEVTEQAAMLKEHNQGLSNHSDEILLDIASRRRAAGAIHAIDIASQANGAPAADSRPQVDKTIKPRPLYVLYKSSLKSGMFYRAPADASSIEGFVQSQKRIDPRSTFWYVLEGKDKKYASTHHHLHHAIHKYGLDTVALDTKFDFPQFMQLPREIRDCIYDYALADKGQNTSRSWIYTYSLLRKRQYDEQG</sequence>
<evidence type="ECO:0000313" key="2">
    <source>
        <dbReference type="EMBL" id="KAF1952093.1"/>
    </source>
</evidence>
<protein>
    <submittedName>
        <fullName evidence="2">Uncharacterized protein</fullName>
    </submittedName>
</protein>
<keyword evidence="3" id="KW-1185">Reference proteome</keyword>
<dbReference type="OrthoDB" id="3793842at2759"/>
<reference evidence="2" key="1">
    <citation type="journal article" date="2020" name="Stud. Mycol.">
        <title>101 Dothideomycetes genomes: a test case for predicting lifestyles and emergence of pathogens.</title>
        <authorList>
            <person name="Haridas S."/>
            <person name="Albert R."/>
            <person name="Binder M."/>
            <person name="Bloem J."/>
            <person name="Labutti K."/>
            <person name="Salamov A."/>
            <person name="Andreopoulos B."/>
            <person name="Baker S."/>
            <person name="Barry K."/>
            <person name="Bills G."/>
            <person name="Bluhm B."/>
            <person name="Cannon C."/>
            <person name="Castanera R."/>
            <person name="Culley D."/>
            <person name="Daum C."/>
            <person name="Ezra D."/>
            <person name="Gonzalez J."/>
            <person name="Henrissat B."/>
            <person name="Kuo A."/>
            <person name="Liang C."/>
            <person name="Lipzen A."/>
            <person name="Lutzoni F."/>
            <person name="Magnuson J."/>
            <person name="Mondo S."/>
            <person name="Nolan M."/>
            <person name="Ohm R."/>
            <person name="Pangilinan J."/>
            <person name="Park H.-J."/>
            <person name="Ramirez L."/>
            <person name="Alfaro M."/>
            <person name="Sun H."/>
            <person name="Tritt A."/>
            <person name="Yoshinaga Y."/>
            <person name="Zwiers L.-H."/>
            <person name="Turgeon B."/>
            <person name="Goodwin S."/>
            <person name="Spatafora J."/>
            <person name="Crous P."/>
            <person name="Grigoriev I."/>
        </authorList>
    </citation>
    <scope>NUCLEOTIDE SEQUENCE</scope>
    <source>
        <strain evidence="2">CBS 675.92</strain>
    </source>
</reference>